<feature type="binding site" evidence="6">
    <location>
        <position position="228"/>
    </location>
    <ligand>
        <name>Mg(2+)</name>
        <dbReference type="ChEBI" id="CHEBI:18420"/>
        <label>1</label>
        <note>catalytic</note>
    </ligand>
</feature>
<dbReference type="PRINTS" id="PR00377">
    <property type="entry name" value="IMPHPHTASES"/>
</dbReference>
<dbReference type="EMBL" id="JAAGWK010000014">
    <property type="protein sequence ID" value="NEL54516.1"/>
    <property type="molecule type" value="Genomic_DNA"/>
</dbReference>
<dbReference type="PANTHER" id="PTHR20854:SF4">
    <property type="entry name" value="INOSITOL-1-MONOPHOSPHATASE-RELATED"/>
    <property type="match status" value="1"/>
</dbReference>
<dbReference type="InterPro" id="IPR020583">
    <property type="entry name" value="Inositol_monoP_metal-BS"/>
</dbReference>
<name>A0A7K3WDW3_9ACTN</name>
<evidence type="ECO:0000256" key="2">
    <source>
        <dbReference type="ARBA" id="ARBA00001946"/>
    </source>
</evidence>
<feature type="binding site" evidence="6">
    <location>
        <position position="99"/>
    </location>
    <ligand>
        <name>Mg(2+)</name>
        <dbReference type="ChEBI" id="CHEBI:18420"/>
        <label>1</label>
        <note>catalytic</note>
    </ligand>
</feature>
<keyword evidence="3 6" id="KW-0479">Metal-binding</keyword>
<dbReference type="SUPFAM" id="SSF56655">
    <property type="entry name" value="Carbohydrate phosphatase"/>
    <property type="match status" value="1"/>
</dbReference>
<sequence length="279" mass="28762">MADPLVDELLALARATAAEAAGLVAAGRATAADDVQPKSSPVDVVTAVDRACEELVVRRLLAARPDDGVLGEEGAAREARAPRAGDGTGRVRWVVDPIDGTVNFLYGVPAYAVCIAAELDGVAVAGVVHNAATGEVFSAARGRGAWREAPGAAPSRLTGRAPTTLDLALVGTGFGYAAGLRRREGAIVADLLPLVRDVRRYGSAALEMCEVAAGRLDAFYELDLHRWDHAAAAVVVREAGMVVTGLPGRPVGEPMVVAAGPTLAGPLVELLDRLCAEHP</sequence>
<dbReference type="CDD" id="cd01639">
    <property type="entry name" value="IMPase"/>
    <property type="match status" value="1"/>
</dbReference>
<evidence type="ECO:0000256" key="7">
    <source>
        <dbReference type="RuleBase" id="RU364068"/>
    </source>
</evidence>
<dbReference type="GO" id="GO:0007165">
    <property type="term" value="P:signal transduction"/>
    <property type="evidence" value="ECO:0007669"/>
    <property type="project" value="TreeGrafter"/>
</dbReference>
<comment type="caution">
    <text evidence="8">The sequence shown here is derived from an EMBL/GenBank/DDBJ whole genome shotgun (WGS) entry which is preliminary data.</text>
</comment>
<accession>A0A7K3WDW3</accession>
<dbReference type="PROSITE" id="PS00629">
    <property type="entry name" value="IMP_1"/>
    <property type="match status" value="1"/>
</dbReference>
<evidence type="ECO:0000256" key="4">
    <source>
        <dbReference type="ARBA" id="ARBA00022801"/>
    </source>
</evidence>
<dbReference type="Gene3D" id="3.30.540.10">
    <property type="entry name" value="Fructose-1,6-Bisphosphatase, subunit A, domain 1"/>
    <property type="match status" value="1"/>
</dbReference>
<dbReference type="Pfam" id="PF00459">
    <property type="entry name" value="Inositol_P"/>
    <property type="match status" value="1"/>
</dbReference>
<dbReference type="InterPro" id="IPR000760">
    <property type="entry name" value="Inositol_monophosphatase-like"/>
</dbReference>
<dbReference type="GO" id="GO:0046872">
    <property type="term" value="F:metal ion binding"/>
    <property type="evidence" value="ECO:0007669"/>
    <property type="project" value="UniProtKB-KW"/>
</dbReference>
<dbReference type="Proteomes" id="UP000470470">
    <property type="component" value="Unassembled WGS sequence"/>
</dbReference>
<dbReference type="Gene3D" id="3.40.190.80">
    <property type="match status" value="1"/>
</dbReference>
<dbReference type="AlphaFoldDB" id="A0A7K3WDW3"/>
<gene>
    <name evidence="8" type="ORF">G1H19_10940</name>
</gene>
<dbReference type="GO" id="GO:0008934">
    <property type="term" value="F:inositol monophosphate 1-phosphatase activity"/>
    <property type="evidence" value="ECO:0007669"/>
    <property type="project" value="InterPro"/>
</dbReference>
<comment type="similarity">
    <text evidence="7">Belongs to the inositol monophosphatase superfamily.</text>
</comment>
<evidence type="ECO:0000313" key="9">
    <source>
        <dbReference type="Proteomes" id="UP000470470"/>
    </source>
</evidence>
<proteinExistence type="inferred from homology"/>
<evidence type="ECO:0000256" key="5">
    <source>
        <dbReference type="ARBA" id="ARBA00022842"/>
    </source>
</evidence>
<evidence type="ECO:0000256" key="6">
    <source>
        <dbReference type="PIRSR" id="PIRSR600760-2"/>
    </source>
</evidence>
<evidence type="ECO:0000256" key="3">
    <source>
        <dbReference type="ARBA" id="ARBA00022723"/>
    </source>
</evidence>
<dbReference type="EC" id="3.1.3.25" evidence="7"/>
<dbReference type="PANTHER" id="PTHR20854">
    <property type="entry name" value="INOSITOL MONOPHOSPHATASE"/>
    <property type="match status" value="1"/>
</dbReference>
<keyword evidence="9" id="KW-1185">Reference proteome</keyword>
<reference evidence="8 9" key="1">
    <citation type="submission" date="2020-02" db="EMBL/GenBank/DDBJ databases">
        <title>The whole genome sequence of CPCC 205119.</title>
        <authorList>
            <person name="Jiang Z."/>
        </authorList>
    </citation>
    <scope>NUCLEOTIDE SEQUENCE [LARGE SCALE GENOMIC DNA]</scope>
    <source>
        <strain evidence="8 9">CPCC 205119</strain>
    </source>
</reference>
<feature type="binding site" evidence="6">
    <location>
        <position position="72"/>
    </location>
    <ligand>
        <name>Mg(2+)</name>
        <dbReference type="ChEBI" id="CHEBI:18420"/>
        <label>1</label>
        <note>catalytic</note>
    </ligand>
</feature>
<comment type="cofactor">
    <cofactor evidence="2 6 7">
        <name>Mg(2+)</name>
        <dbReference type="ChEBI" id="CHEBI:18420"/>
    </cofactor>
</comment>
<protein>
    <recommendedName>
        <fullName evidence="7">Inositol-1-monophosphatase</fullName>
        <ecNumber evidence="7">3.1.3.25</ecNumber>
    </recommendedName>
</protein>
<evidence type="ECO:0000313" key="8">
    <source>
        <dbReference type="EMBL" id="NEL54516.1"/>
    </source>
</evidence>
<comment type="catalytic activity">
    <reaction evidence="1 7">
        <text>a myo-inositol phosphate + H2O = myo-inositol + phosphate</text>
        <dbReference type="Rhea" id="RHEA:24056"/>
        <dbReference type="ChEBI" id="CHEBI:15377"/>
        <dbReference type="ChEBI" id="CHEBI:17268"/>
        <dbReference type="ChEBI" id="CHEBI:43474"/>
        <dbReference type="ChEBI" id="CHEBI:84139"/>
        <dbReference type="EC" id="3.1.3.25"/>
    </reaction>
</comment>
<feature type="binding site" evidence="6">
    <location>
        <position position="98"/>
    </location>
    <ligand>
        <name>Mg(2+)</name>
        <dbReference type="ChEBI" id="CHEBI:18420"/>
        <label>1</label>
        <note>catalytic</note>
    </ligand>
</feature>
<feature type="binding site" evidence="6">
    <location>
        <position position="96"/>
    </location>
    <ligand>
        <name>Mg(2+)</name>
        <dbReference type="ChEBI" id="CHEBI:18420"/>
        <label>1</label>
        <note>catalytic</note>
    </ligand>
</feature>
<organism evidence="8 9">
    <name type="scientific">Goekera deserti</name>
    <dbReference type="NCBI Taxonomy" id="2497753"/>
    <lineage>
        <taxon>Bacteria</taxon>
        <taxon>Bacillati</taxon>
        <taxon>Actinomycetota</taxon>
        <taxon>Actinomycetes</taxon>
        <taxon>Geodermatophilales</taxon>
        <taxon>Geodermatophilaceae</taxon>
        <taxon>Goekera</taxon>
    </lineage>
</organism>
<evidence type="ECO:0000256" key="1">
    <source>
        <dbReference type="ARBA" id="ARBA00001033"/>
    </source>
</evidence>
<dbReference type="InterPro" id="IPR033942">
    <property type="entry name" value="IMPase"/>
</dbReference>
<keyword evidence="4 7" id="KW-0378">Hydrolase</keyword>
<dbReference type="GO" id="GO:0006020">
    <property type="term" value="P:inositol metabolic process"/>
    <property type="evidence" value="ECO:0007669"/>
    <property type="project" value="TreeGrafter"/>
</dbReference>
<keyword evidence="5 6" id="KW-0460">Magnesium</keyword>